<protein>
    <recommendedName>
        <fullName evidence="6">STAS domain-containing protein</fullName>
    </recommendedName>
</protein>
<evidence type="ECO:0000259" key="6">
    <source>
        <dbReference type="PROSITE" id="PS50801"/>
    </source>
</evidence>
<keyword evidence="2 5" id="KW-0812">Transmembrane</keyword>
<feature type="transmembrane region" description="Helical" evidence="5">
    <location>
        <begin position="396"/>
        <end position="426"/>
    </location>
</feature>
<dbReference type="EMBL" id="LR899010">
    <property type="protein sequence ID" value="CAD7082107.1"/>
    <property type="molecule type" value="Genomic_DNA"/>
</dbReference>
<feature type="transmembrane region" description="Helical" evidence="5">
    <location>
        <begin position="40"/>
        <end position="66"/>
    </location>
</feature>
<keyword evidence="4 5" id="KW-0472">Membrane</keyword>
<dbReference type="OrthoDB" id="288203at2759"/>
<feature type="transmembrane region" description="Helical" evidence="5">
    <location>
        <begin position="158"/>
        <end position="176"/>
    </location>
</feature>
<comment type="subcellular location">
    <subcellularLocation>
        <location evidence="1">Membrane</location>
        <topology evidence="1">Multi-pass membrane protein</topology>
    </subcellularLocation>
</comment>
<dbReference type="AlphaFoldDB" id="A0A7R8UKB2"/>
<dbReference type="FunCoup" id="A0A7R8UKB2">
    <property type="interactions" value="191"/>
</dbReference>
<proteinExistence type="predicted"/>
<name>A0A7R8UKB2_HERIL</name>
<reference evidence="7 8" key="1">
    <citation type="submission" date="2020-11" db="EMBL/GenBank/DDBJ databases">
        <authorList>
            <person name="Wallbank WR R."/>
            <person name="Pardo Diaz C."/>
            <person name="Kozak K."/>
            <person name="Martin S."/>
            <person name="Jiggins C."/>
            <person name="Moest M."/>
            <person name="Warren A I."/>
            <person name="Generalovic N T."/>
            <person name="Byers J.R.P. K."/>
            <person name="Montejo-Kovacevich G."/>
            <person name="Yen C E."/>
        </authorList>
    </citation>
    <scope>NUCLEOTIDE SEQUENCE [LARGE SCALE GENOMIC DNA]</scope>
</reference>
<dbReference type="Proteomes" id="UP000594454">
    <property type="component" value="Chromosome 2"/>
</dbReference>
<feature type="transmembrane region" description="Helical" evidence="5">
    <location>
        <begin position="197"/>
        <end position="220"/>
    </location>
</feature>
<dbReference type="InterPro" id="IPR002645">
    <property type="entry name" value="STAS_dom"/>
</dbReference>
<feature type="transmembrane region" description="Helical" evidence="5">
    <location>
        <begin position="109"/>
        <end position="127"/>
    </location>
</feature>
<dbReference type="InterPro" id="IPR001902">
    <property type="entry name" value="SLC26A/SulP_fam"/>
</dbReference>
<dbReference type="PANTHER" id="PTHR11814">
    <property type="entry name" value="SULFATE TRANSPORTER"/>
    <property type="match status" value="1"/>
</dbReference>
<feature type="transmembrane region" description="Helical" evidence="5">
    <location>
        <begin position="302"/>
        <end position="320"/>
    </location>
</feature>
<evidence type="ECO:0000313" key="7">
    <source>
        <dbReference type="EMBL" id="CAD7082107.1"/>
    </source>
</evidence>
<evidence type="ECO:0000256" key="4">
    <source>
        <dbReference type="ARBA" id="ARBA00023136"/>
    </source>
</evidence>
<dbReference type="InParanoid" id="A0A7R8UKB2"/>
<gene>
    <name evidence="7" type="ORF">HERILL_LOCUS5169</name>
</gene>
<organism evidence="7 8">
    <name type="scientific">Hermetia illucens</name>
    <name type="common">Black soldier fly</name>
    <dbReference type="NCBI Taxonomy" id="343691"/>
    <lineage>
        <taxon>Eukaryota</taxon>
        <taxon>Metazoa</taxon>
        <taxon>Ecdysozoa</taxon>
        <taxon>Arthropoda</taxon>
        <taxon>Hexapoda</taxon>
        <taxon>Insecta</taxon>
        <taxon>Pterygota</taxon>
        <taxon>Neoptera</taxon>
        <taxon>Endopterygota</taxon>
        <taxon>Diptera</taxon>
        <taxon>Brachycera</taxon>
        <taxon>Stratiomyomorpha</taxon>
        <taxon>Stratiomyidae</taxon>
        <taxon>Hermetiinae</taxon>
        <taxon>Hermetia</taxon>
    </lineage>
</organism>
<dbReference type="InterPro" id="IPR036513">
    <property type="entry name" value="STAS_dom_sf"/>
</dbReference>
<evidence type="ECO:0000256" key="5">
    <source>
        <dbReference type="SAM" id="Phobius"/>
    </source>
</evidence>
<dbReference type="InterPro" id="IPR011547">
    <property type="entry name" value="SLC26A/SulP_dom"/>
</dbReference>
<dbReference type="PROSITE" id="PS50801">
    <property type="entry name" value="STAS"/>
    <property type="match status" value="1"/>
</dbReference>
<feature type="transmembrane region" description="Helical" evidence="5">
    <location>
        <begin position="366"/>
        <end position="384"/>
    </location>
</feature>
<dbReference type="Pfam" id="PF00916">
    <property type="entry name" value="Sulfate_transp"/>
    <property type="match status" value="1"/>
</dbReference>
<dbReference type="GO" id="GO:0055085">
    <property type="term" value="P:transmembrane transport"/>
    <property type="evidence" value="ECO:0007669"/>
    <property type="project" value="InterPro"/>
</dbReference>
<accession>A0A7R8UKB2</accession>
<feature type="transmembrane region" description="Helical" evidence="5">
    <location>
        <begin position="269"/>
        <end position="290"/>
    </location>
</feature>
<evidence type="ECO:0000313" key="8">
    <source>
        <dbReference type="Proteomes" id="UP000594454"/>
    </source>
</evidence>
<feature type="transmembrane region" description="Helical" evidence="5">
    <location>
        <begin position="340"/>
        <end position="359"/>
    </location>
</feature>
<evidence type="ECO:0000256" key="3">
    <source>
        <dbReference type="ARBA" id="ARBA00022989"/>
    </source>
</evidence>
<evidence type="ECO:0000256" key="2">
    <source>
        <dbReference type="ARBA" id="ARBA00022692"/>
    </source>
</evidence>
<keyword evidence="8" id="KW-1185">Reference proteome</keyword>
<dbReference type="GO" id="GO:0016020">
    <property type="term" value="C:membrane"/>
    <property type="evidence" value="ECO:0007669"/>
    <property type="project" value="UniProtKB-SubCell"/>
</dbReference>
<feature type="domain" description="STAS" evidence="6">
    <location>
        <begin position="457"/>
        <end position="527"/>
    </location>
</feature>
<keyword evidence="3 5" id="KW-1133">Transmembrane helix</keyword>
<feature type="transmembrane region" description="Helical" evidence="5">
    <location>
        <begin position="134"/>
        <end position="152"/>
    </location>
</feature>
<dbReference type="SUPFAM" id="SSF52091">
    <property type="entry name" value="SpoIIaa-like"/>
    <property type="match status" value="1"/>
</dbReference>
<sequence>MQFAISDLIAGITVGLTILPQALAYSTLAGLEPQYGLYSSFIGGFIYALVGGCPEVNIGPTALLALMTSRHTGLGARSGPDYAILLCLLAGIVEFLMACLKLGALVDLISLPVTVGFTSATAVIIGTSQIKGLLGLKGGSGASFLDTIGSVFSNIDKVRIPDFTLGIASIIVLLALRKLKSFSFDSNKKVYKIINGCIWTISTARNALLVLITSCIAYSAQQSGPQPFILTGSVKSGFPRIGLPNFETDIPGANGTLVHQTFPDMVAELGPSIVVVPIIAVLGNVAISKAFGGAGLNPTKELIALSLSNIVGSLFSSFPVTGSFSRSAVNHASGVRTPIGGIYTGVLVLLAVGILTPYFHYIPKAALSAVIISAVIFMIEYEVVKPLWKCSRRELLPGAVTFILSLCLGVEIGLSAGVATDLAFLIHRSARPILSVAKSQTHSGLEYVLISPKHSLIYFPAIEWVRSGVSKAVREYGMIPVVMDCRNLNEFDFTAARGMGSLSKDLSAMGVRFFLLGAGSAIKMVLKEATGDSICTLETVDELESFAPNGDDNELKEVVAPLLKNRNNHKAEKRK</sequence>
<evidence type="ECO:0000256" key="1">
    <source>
        <dbReference type="ARBA" id="ARBA00004141"/>
    </source>
</evidence>
<feature type="transmembrane region" description="Helical" evidence="5">
    <location>
        <begin position="82"/>
        <end position="103"/>
    </location>
</feature>
<dbReference type="Pfam" id="PF01740">
    <property type="entry name" value="STAS"/>
    <property type="match status" value="1"/>
</dbReference>
<dbReference type="Gene3D" id="3.30.750.24">
    <property type="entry name" value="STAS domain"/>
    <property type="match status" value="1"/>
</dbReference>